<protein>
    <recommendedName>
        <fullName evidence="9">Glutamate ionotropic receptor NMDA type subunit associated protein 1</fullName>
    </recommendedName>
</protein>
<reference evidence="7" key="2">
    <citation type="submission" date="2019-01" db="EMBL/GenBank/DDBJ databases">
        <authorList>
            <person name="Graves T."/>
            <person name="Eichler E.E."/>
            <person name="Wilson R.K."/>
        </authorList>
    </citation>
    <scope>NUCLEOTIDE SEQUENCE [LARGE SCALE GENOMIC DNA]</scope>
    <source>
        <strain evidence="7">17573</strain>
    </source>
</reference>
<dbReference type="STRING" id="9544.ENSMMUP00000000606"/>
<dbReference type="GeneTree" id="ENSGT01050000244890"/>
<dbReference type="PANTHER" id="PTHR23291:SF16">
    <property type="entry name" value="PROTEIN LIFEGUARD 1"/>
    <property type="match status" value="1"/>
</dbReference>
<dbReference type="RefSeq" id="XP_028708995.1">
    <property type="nucleotide sequence ID" value="XM_028853162.1"/>
</dbReference>
<feature type="transmembrane region" description="Helical" evidence="6">
    <location>
        <begin position="198"/>
        <end position="216"/>
    </location>
</feature>
<feature type="compositionally biased region" description="Pro residues" evidence="5">
    <location>
        <begin position="102"/>
        <end position="114"/>
    </location>
</feature>
<feature type="region of interest" description="Disordered" evidence="5">
    <location>
        <begin position="601"/>
        <end position="621"/>
    </location>
</feature>
<dbReference type="VEuPathDB" id="HostDB:ENSMMUG00000000451"/>
<organism evidence="7 8">
    <name type="scientific">Macaca mulatta</name>
    <name type="common">Rhesus macaque</name>
    <dbReference type="NCBI Taxonomy" id="9544"/>
    <lineage>
        <taxon>Eukaryota</taxon>
        <taxon>Metazoa</taxon>
        <taxon>Chordata</taxon>
        <taxon>Craniata</taxon>
        <taxon>Vertebrata</taxon>
        <taxon>Euteleostomi</taxon>
        <taxon>Mammalia</taxon>
        <taxon>Eutheria</taxon>
        <taxon>Euarchontoglires</taxon>
        <taxon>Primates</taxon>
        <taxon>Haplorrhini</taxon>
        <taxon>Catarrhini</taxon>
        <taxon>Cercopithecidae</taxon>
        <taxon>Cercopithecinae</taxon>
        <taxon>Macaca</taxon>
    </lineage>
</organism>
<reference evidence="7" key="3">
    <citation type="submission" date="2025-08" db="UniProtKB">
        <authorList>
            <consortium name="Ensembl"/>
        </authorList>
    </citation>
    <scope>IDENTIFICATION</scope>
    <source>
        <strain evidence="7">17573</strain>
    </source>
</reference>
<dbReference type="HOGENOM" id="CLU_058671_3_0_1"/>
<dbReference type="CDD" id="cd10428">
    <property type="entry name" value="LFG_like"/>
    <property type="match status" value="1"/>
</dbReference>
<dbReference type="Pfam" id="PF01027">
    <property type="entry name" value="Bax1-I"/>
    <property type="match status" value="1"/>
</dbReference>
<evidence type="ECO:0000256" key="6">
    <source>
        <dbReference type="SAM" id="Phobius"/>
    </source>
</evidence>
<dbReference type="OrthoDB" id="7933078at2759"/>
<name>H9H2N9_MACMU</name>
<gene>
    <name evidence="7" type="primary">LOC114669859</name>
</gene>
<proteinExistence type="predicted"/>
<sequence length="621" mass="67527">MSHEKSFLVSGDNYPPPNPGYPGGPQPPMPPYAQPPYPGAPYPQPPFQPSPYGQPGYPHGPSPYPQGGYPQGPYPQGAYPQGPYPQEGYPQGPYPQGGYPQGPYPQSPFPPNPYGQPQAFPGQDPDSPQHGNYQEEGPPSYYDNQDFPATDWDDKSIRQAFIRKVFLVLTLQLSVTLSTVSVFTFVGEVKGFVRENVWTYYVSYAVFFISLIVLSCCGDFRRKHPWNLVALSVLTASLSYMVGMIASFYNTEAVIMAVGITTAVCFTVVIFSMQVRGLPWLGCGRRGRAAFPGPAPWPVPPPPADPLRLHLVHGCAPGEHGGALHLRHPLHLHPEPHPGDCVRLAGRSALHLLPGSGHPAAVGEQAAVPEPGRVRVCRAEPVHRHHQHLPVHPHHHWPRQGVAQLQLSVPAQVAWLAWTLPLARQCQLSFPSLLSPGTAWGRGRPSPTLPYVHCRYFCLDPLWPQHGPFSPPAPPRGNKATFLCHLLSTHCCMSPVCQPTPGTGGSTRSRGEGLSQEVRVHVFPPVPAPQPGVEHPSPPPWSAALWGHAEWGLIPVLSPEGREDGMFQGRGQPSSQSAVSEIPINGICSLPSLGHSSPCHFQHEVGRGSRPSLLMGTQDQK</sequence>
<dbReference type="eggNOG" id="KOG2322">
    <property type="taxonomic scope" value="Eukaryota"/>
</dbReference>
<reference evidence="7" key="4">
    <citation type="submission" date="2025-09" db="UniProtKB">
        <authorList>
            <consortium name="Ensembl"/>
        </authorList>
    </citation>
    <scope>IDENTIFICATION</scope>
    <source>
        <strain evidence="7">17573</strain>
    </source>
</reference>
<dbReference type="PANTHER" id="PTHR23291">
    <property type="entry name" value="BAX INHIBITOR-RELATED"/>
    <property type="match status" value="1"/>
</dbReference>
<evidence type="ECO:0000313" key="7">
    <source>
        <dbReference type="Ensembl" id="ENSMMUP00000000606.3"/>
    </source>
</evidence>
<keyword evidence="8" id="KW-1185">Reference proteome</keyword>
<reference evidence="8" key="1">
    <citation type="journal article" date="2007" name="Science">
        <title>Evolutionary and biomedical insights from the rhesus macaque genome.</title>
        <authorList>
            <person name="Gibbs R.A."/>
            <person name="Rogers J."/>
            <person name="Katze M.G."/>
            <person name="Bumgarner R."/>
            <person name="Weinstock G.M."/>
            <person name="Mardis E.R."/>
            <person name="Remington K.A."/>
            <person name="Strausberg R.L."/>
            <person name="Venter J.C."/>
            <person name="Wilson R.K."/>
            <person name="Batzer M.A."/>
            <person name="Bustamante C.D."/>
            <person name="Eichler E.E."/>
            <person name="Hahn M.W."/>
            <person name="Hardison R.C."/>
            <person name="Makova K.D."/>
            <person name="Miller W."/>
            <person name="Milosavljevic A."/>
            <person name="Palermo R.E."/>
            <person name="Siepel A."/>
            <person name="Sikela J.M."/>
            <person name="Attaway T."/>
            <person name="Bell S."/>
            <person name="Bernard K.E."/>
            <person name="Buhay C.J."/>
            <person name="Chandrabose M.N."/>
            <person name="Dao M."/>
            <person name="Davis C."/>
            <person name="Delehaunty K.D."/>
            <person name="Ding Y."/>
            <person name="Dinh H.H."/>
            <person name="Dugan-Rocha S."/>
            <person name="Fulton L.A."/>
            <person name="Gabisi R.A."/>
            <person name="Garner T.T."/>
            <person name="Godfrey J."/>
            <person name="Hawes A.C."/>
            <person name="Hernandez J."/>
            <person name="Hines S."/>
            <person name="Holder M."/>
            <person name="Hume J."/>
            <person name="Jhangiani S.N."/>
            <person name="Joshi V."/>
            <person name="Khan Z.M."/>
            <person name="Kirkness E.F."/>
            <person name="Cree A."/>
            <person name="Fowler R.G."/>
            <person name="Lee S."/>
            <person name="Lewis L.R."/>
            <person name="Li Z."/>
            <person name="Liu Y.-S."/>
            <person name="Moore S.M."/>
            <person name="Muzny D."/>
            <person name="Nazareth L.V."/>
            <person name="Ngo D.N."/>
            <person name="Okwuonu G.O."/>
            <person name="Pai G."/>
            <person name="Parker D."/>
            <person name="Paul H.A."/>
            <person name="Pfannkoch C."/>
            <person name="Pohl C.S."/>
            <person name="Rogers Y.-H.C."/>
            <person name="Ruiz S.J."/>
            <person name="Sabo A."/>
            <person name="Santibanez J."/>
            <person name="Schneider B.W."/>
            <person name="Smith S.M."/>
            <person name="Sodergren E."/>
            <person name="Svatek A.F."/>
            <person name="Utterback T.R."/>
            <person name="Vattathil S."/>
            <person name="Warren W."/>
            <person name="White C.S."/>
            <person name="Chinwalla A.T."/>
            <person name="Feng Y."/>
            <person name="Halpern A.L."/>
            <person name="Hillier L.W."/>
            <person name="Huang X."/>
            <person name="Minx P."/>
            <person name="Nelson J.O."/>
            <person name="Pepin K.H."/>
            <person name="Qin X."/>
            <person name="Sutton G.G."/>
            <person name="Venter E."/>
            <person name="Walenz B.P."/>
            <person name="Wallis J.W."/>
            <person name="Worley K.C."/>
            <person name="Yang S.-P."/>
            <person name="Jones S.M."/>
            <person name="Marra M.A."/>
            <person name="Rocchi M."/>
            <person name="Schein J.E."/>
            <person name="Baertsch R."/>
            <person name="Clarke L."/>
            <person name="Csuros M."/>
            <person name="Glasscock J."/>
            <person name="Harris R.A."/>
            <person name="Havlak P."/>
            <person name="Jackson A.R."/>
            <person name="Jiang H."/>
            <person name="Liu Y."/>
            <person name="Messina D.N."/>
            <person name="Shen Y."/>
            <person name="Song H.X.-Z."/>
            <person name="Wylie T."/>
            <person name="Zhang L."/>
            <person name="Birney E."/>
            <person name="Han K."/>
            <person name="Konkel M.K."/>
            <person name="Lee J."/>
            <person name="Smit A.F.A."/>
            <person name="Ullmer B."/>
            <person name="Wang H."/>
            <person name="Xing J."/>
            <person name="Burhans R."/>
            <person name="Cheng Z."/>
            <person name="Karro J.E."/>
            <person name="Ma J."/>
            <person name="Raney B."/>
            <person name="She X."/>
            <person name="Cox M.J."/>
            <person name="Demuth J.P."/>
            <person name="Dumas L.J."/>
            <person name="Han S.-G."/>
            <person name="Hopkins J."/>
            <person name="Karimpour-Fard A."/>
            <person name="Kim Y.H."/>
            <person name="Pollack J.R."/>
            <person name="Vinar T."/>
            <person name="Addo-Quaye C."/>
            <person name="Degenhardt J."/>
            <person name="Denby A."/>
            <person name="Hubisz M.J."/>
            <person name="Indap A."/>
            <person name="Kosiol C."/>
            <person name="Lahn B.T."/>
            <person name="Lawson H.A."/>
            <person name="Marklein A."/>
            <person name="Nielsen R."/>
            <person name="Vallender E.J."/>
            <person name="Clark A.G."/>
            <person name="Ferguson B."/>
            <person name="Hernandez R.D."/>
            <person name="Hirani K."/>
            <person name="Kehrer-Sawatzki H."/>
            <person name="Kolb J."/>
            <person name="Patil S."/>
            <person name="Pu L.-L."/>
            <person name="Ren Y."/>
            <person name="Smith D.G."/>
            <person name="Wheeler D.A."/>
            <person name="Schenck I."/>
            <person name="Ball E.V."/>
            <person name="Chen R."/>
            <person name="Cooper D.N."/>
            <person name="Giardine B."/>
            <person name="Hsu F."/>
            <person name="Kent W.J."/>
            <person name="Lesk A."/>
            <person name="Nelson D.L."/>
            <person name="O'brien W.E."/>
            <person name="Pruefer K."/>
            <person name="Stenson P.D."/>
            <person name="Wallace J.C."/>
            <person name="Ke H."/>
            <person name="Liu X.-M."/>
            <person name="Wang P."/>
            <person name="Xiang A.P."/>
            <person name="Yang F."/>
            <person name="Barber G.P."/>
            <person name="Haussler D."/>
            <person name="Karolchik D."/>
            <person name="Kern A.D."/>
            <person name="Kuhn R.M."/>
            <person name="Smith K.E."/>
            <person name="Zwieg A.S."/>
        </authorList>
    </citation>
    <scope>NUCLEOTIDE SEQUENCE [LARGE SCALE GENOMIC DNA]</scope>
    <source>
        <strain evidence="8">17573</strain>
    </source>
</reference>
<feature type="transmembrane region" description="Helical" evidence="6">
    <location>
        <begin position="165"/>
        <end position="186"/>
    </location>
</feature>
<feature type="compositionally biased region" description="Low complexity" evidence="5">
    <location>
        <begin position="74"/>
        <end position="98"/>
    </location>
</feature>
<evidence type="ECO:0000256" key="2">
    <source>
        <dbReference type="ARBA" id="ARBA00022692"/>
    </source>
</evidence>
<feature type="transmembrane region" description="Helical" evidence="6">
    <location>
        <begin position="255"/>
        <end position="278"/>
    </location>
</feature>
<dbReference type="KEGG" id="mcc:114669859"/>
<dbReference type="Proteomes" id="UP000006718">
    <property type="component" value="Chromosome 8"/>
</dbReference>
<feature type="compositionally biased region" description="Pro residues" evidence="5">
    <location>
        <begin position="14"/>
        <end position="49"/>
    </location>
</feature>
<evidence type="ECO:0000256" key="4">
    <source>
        <dbReference type="ARBA" id="ARBA00023136"/>
    </source>
</evidence>
<dbReference type="AlphaFoldDB" id="H9H2N9"/>
<feature type="transmembrane region" description="Helical" evidence="6">
    <location>
        <begin position="228"/>
        <end position="249"/>
    </location>
</feature>
<comment type="subcellular location">
    <subcellularLocation>
        <location evidence="1">Membrane</location>
        <topology evidence="1">Multi-pass membrane protein</topology>
    </subcellularLocation>
</comment>
<feature type="region of interest" description="Disordered" evidence="5">
    <location>
        <begin position="1"/>
        <end position="148"/>
    </location>
</feature>
<keyword evidence="4 6" id="KW-0472">Membrane</keyword>
<evidence type="ECO:0000256" key="3">
    <source>
        <dbReference type="ARBA" id="ARBA00022989"/>
    </source>
</evidence>
<dbReference type="InterPro" id="IPR006214">
    <property type="entry name" value="Bax_inhibitor_1-related"/>
</dbReference>
<dbReference type="GeneID" id="114669859"/>
<dbReference type="GO" id="GO:0016020">
    <property type="term" value="C:membrane"/>
    <property type="evidence" value="ECO:0007669"/>
    <property type="project" value="UniProtKB-SubCell"/>
</dbReference>
<dbReference type="InParanoid" id="H9H2N9"/>
<keyword evidence="2 6" id="KW-0812">Transmembrane</keyword>
<keyword evidence="3 6" id="KW-1133">Transmembrane helix</keyword>
<evidence type="ECO:0008006" key="9">
    <source>
        <dbReference type="Google" id="ProtNLM"/>
    </source>
</evidence>
<dbReference type="Bgee" id="ENSMMUG00000000451">
    <property type="expression patterns" value="Expressed in cerebellar cortex and 20 other cell types or tissues"/>
</dbReference>
<dbReference type="Ensembl" id="ENSMMUT00000000656.4">
    <property type="protein sequence ID" value="ENSMMUP00000000606.3"/>
    <property type="gene ID" value="ENSMMUG00000000451.4"/>
</dbReference>
<evidence type="ECO:0000313" key="8">
    <source>
        <dbReference type="Proteomes" id="UP000006718"/>
    </source>
</evidence>
<evidence type="ECO:0000256" key="5">
    <source>
        <dbReference type="SAM" id="MobiDB-lite"/>
    </source>
</evidence>
<evidence type="ECO:0000256" key="1">
    <source>
        <dbReference type="ARBA" id="ARBA00004141"/>
    </source>
</evidence>
<accession>H9H2N9</accession>
<dbReference type="ExpressionAtlas" id="H9H2N9">
    <property type="expression patterns" value="baseline"/>
</dbReference>